<gene>
    <name evidence="1" type="ORF">X797_001822</name>
</gene>
<dbReference type="HOGENOM" id="CLU_056749_0_0_1"/>
<dbReference type="AlphaFoldDB" id="A0A0A1V2R9"/>
<comment type="caution">
    <text evidence="1">The sequence shown here is derived from an EMBL/GenBank/DDBJ whole genome shotgun (WGS) entry which is preliminary data.</text>
</comment>
<accession>A0A0A1V2R9</accession>
<keyword evidence="1" id="KW-0560">Oxidoreductase</keyword>
<dbReference type="eggNOG" id="ENOG502RXJG">
    <property type="taxonomic scope" value="Eukaryota"/>
</dbReference>
<dbReference type="SUPFAM" id="SSF51197">
    <property type="entry name" value="Clavaminate synthase-like"/>
    <property type="match status" value="1"/>
</dbReference>
<name>A0A0A1V2R9_9HYPO</name>
<dbReference type="GO" id="GO:0051213">
    <property type="term" value="F:dioxygenase activity"/>
    <property type="evidence" value="ECO:0007669"/>
    <property type="project" value="UniProtKB-KW"/>
</dbReference>
<dbReference type="Gene3D" id="2.60.120.620">
    <property type="entry name" value="q2cbj1_9rhob like domain"/>
    <property type="match status" value="1"/>
</dbReference>
<dbReference type="OrthoDB" id="2106152at2759"/>
<protein>
    <submittedName>
        <fullName evidence="1">Phytanoyl-CoA dioxygenase</fullName>
    </submittedName>
</protein>
<dbReference type="Proteomes" id="UP000030151">
    <property type="component" value="Unassembled WGS sequence"/>
</dbReference>
<evidence type="ECO:0000313" key="1">
    <source>
        <dbReference type="EMBL" id="EXV04150.1"/>
    </source>
</evidence>
<dbReference type="EMBL" id="JELW01000002">
    <property type="protein sequence ID" value="EXV04150.1"/>
    <property type="molecule type" value="Genomic_DNA"/>
</dbReference>
<evidence type="ECO:0000313" key="2">
    <source>
        <dbReference type="Proteomes" id="UP000030151"/>
    </source>
</evidence>
<keyword evidence="1" id="KW-0223">Dioxygenase</keyword>
<organism evidence="1 2">
    <name type="scientific">Metarhizium robertsii</name>
    <dbReference type="NCBI Taxonomy" id="568076"/>
    <lineage>
        <taxon>Eukaryota</taxon>
        <taxon>Fungi</taxon>
        <taxon>Dikarya</taxon>
        <taxon>Ascomycota</taxon>
        <taxon>Pezizomycotina</taxon>
        <taxon>Sordariomycetes</taxon>
        <taxon>Hypocreomycetidae</taxon>
        <taxon>Hypocreales</taxon>
        <taxon>Clavicipitaceae</taxon>
        <taxon>Metarhizium</taxon>
    </lineage>
</organism>
<proteinExistence type="predicted"/>
<sequence length="293" mass="33086">MTQPTLLERLNRDGFVVVPKAFTGETLGKLRQAASAATSNARHGKWPDVRTLPKQFPPWKVDGPNPAAEGIWGVQGVMHPDMPFQEEFIKVYFSDAIIDPTLQLLQCSKDDLVMELFNLLVRPDYDFELRWHRDDIPPTATAQEELDRLNKPAFSAQWNLALYDDASLVVVPGSHLRARTDTERNADPYEKELPGQLVVKMEPGDIVFYNNNIVHRGVYDANVERMTLHGSAGHVDGATLRARNVLQHGLRNWIDRLHFDALQGEEKKLAEHMKENLVKMGREAGDVGYSLQG</sequence>
<dbReference type="PANTHER" id="PTHR40470">
    <property type="entry name" value="PHYTANOYL-COA DIOXYGENASE FAMILY PROTEIN (AFU_ORTHOLOGUE AFUA_2G15850)"/>
    <property type="match status" value="1"/>
</dbReference>
<dbReference type="PANTHER" id="PTHR40470:SF1">
    <property type="entry name" value="PHYTANOYL-COA DIOXYGENASE FAMILY PROTEIN (AFU_ORTHOLOGUE AFUA_2G15850)"/>
    <property type="match status" value="1"/>
</dbReference>
<reference evidence="1 2" key="1">
    <citation type="submission" date="2014-02" db="EMBL/GenBank/DDBJ databases">
        <title>The genome sequence of the entomopathogenic fungus Metarhizium robertsii ARSEF 2575.</title>
        <authorList>
            <person name="Giuliano Garisto Donzelli B."/>
            <person name="Roe B.A."/>
            <person name="Macmil S.L."/>
            <person name="Krasnoff S.B."/>
            <person name="Gibson D.M."/>
        </authorList>
    </citation>
    <scope>NUCLEOTIDE SEQUENCE [LARGE SCALE GENOMIC DNA]</scope>
    <source>
        <strain evidence="1 2">ARSEF 2575</strain>
    </source>
</reference>